<name>A0ABT8EBE1_9BACL</name>
<dbReference type="PROSITE" id="PS00061">
    <property type="entry name" value="ADH_SHORT"/>
    <property type="match status" value="1"/>
</dbReference>
<dbReference type="Proteomes" id="UP001168694">
    <property type="component" value="Unassembled WGS sequence"/>
</dbReference>
<sequence length="253" mass="27518">MNLYLENKRVLITGGSKGLGKGIAKLFMEEGASVGICGRSQEALEHTRAELGSELLILQGDVTSREDRERILREFTEEYGGIDILVNNAGGSNGSAVLETSMEEFEEAFHLNYLSAVGMSKLAAEHMIKNEKGTIINISSIFGRESGGKPTYNASKAALISFTKSFADEMIRHGVRVSGVAPGSVLHPTGNWQKRLQENPDQINQYVQQNIPAQRFGTVEEIANTVVFLSSERASWVVGATLNVDGGQSYSNF</sequence>
<evidence type="ECO:0000256" key="1">
    <source>
        <dbReference type="ARBA" id="ARBA00006484"/>
    </source>
</evidence>
<dbReference type="SUPFAM" id="SSF51735">
    <property type="entry name" value="NAD(P)-binding Rossmann-fold domains"/>
    <property type="match status" value="1"/>
</dbReference>
<accession>A0ABT8EBE1</accession>
<keyword evidence="2 3" id="KW-0560">Oxidoreductase</keyword>
<organism evidence="3 4">
    <name type="scientific">Fictibacillus terranigra</name>
    <dbReference type="NCBI Taxonomy" id="3058424"/>
    <lineage>
        <taxon>Bacteria</taxon>
        <taxon>Bacillati</taxon>
        <taxon>Bacillota</taxon>
        <taxon>Bacilli</taxon>
        <taxon>Bacillales</taxon>
        <taxon>Fictibacillaceae</taxon>
        <taxon>Fictibacillus</taxon>
    </lineage>
</organism>
<dbReference type="PRINTS" id="PR00080">
    <property type="entry name" value="SDRFAMILY"/>
</dbReference>
<dbReference type="GO" id="GO:0016491">
    <property type="term" value="F:oxidoreductase activity"/>
    <property type="evidence" value="ECO:0007669"/>
    <property type="project" value="UniProtKB-KW"/>
</dbReference>
<gene>
    <name evidence="3" type="ORF">QYF49_19920</name>
</gene>
<dbReference type="InterPro" id="IPR020904">
    <property type="entry name" value="Sc_DH/Rdtase_CS"/>
</dbReference>
<dbReference type="EMBL" id="JAUHLN010000004">
    <property type="protein sequence ID" value="MDN4075242.1"/>
    <property type="molecule type" value="Genomic_DNA"/>
</dbReference>
<dbReference type="PRINTS" id="PR00081">
    <property type="entry name" value="GDHRDH"/>
</dbReference>
<comment type="caution">
    <text evidence="3">The sequence shown here is derived from an EMBL/GenBank/DDBJ whole genome shotgun (WGS) entry which is preliminary data.</text>
</comment>
<dbReference type="InterPro" id="IPR036291">
    <property type="entry name" value="NAD(P)-bd_dom_sf"/>
</dbReference>
<keyword evidence="4" id="KW-1185">Reference proteome</keyword>
<dbReference type="Gene3D" id="3.40.50.720">
    <property type="entry name" value="NAD(P)-binding Rossmann-like Domain"/>
    <property type="match status" value="1"/>
</dbReference>
<evidence type="ECO:0000256" key="2">
    <source>
        <dbReference type="ARBA" id="ARBA00023002"/>
    </source>
</evidence>
<dbReference type="Pfam" id="PF13561">
    <property type="entry name" value="adh_short_C2"/>
    <property type="match status" value="1"/>
</dbReference>
<dbReference type="EC" id="1.-.-.-" evidence="3"/>
<dbReference type="PANTHER" id="PTHR42760">
    <property type="entry name" value="SHORT-CHAIN DEHYDROGENASES/REDUCTASES FAMILY MEMBER"/>
    <property type="match status" value="1"/>
</dbReference>
<dbReference type="InterPro" id="IPR002347">
    <property type="entry name" value="SDR_fam"/>
</dbReference>
<dbReference type="CDD" id="cd05233">
    <property type="entry name" value="SDR_c"/>
    <property type="match status" value="1"/>
</dbReference>
<proteinExistence type="inferred from homology"/>
<dbReference type="RefSeq" id="WP_290401334.1">
    <property type="nucleotide sequence ID" value="NZ_JAUHLN010000004.1"/>
</dbReference>
<protein>
    <submittedName>
        <fullName evidence="3">SDR family oxidoreductase</fullName>
        <ecNumber evidence="3">1.-.-.-</ecNumber>
    </submittedName>
</protein>
<dbReference type="NCBIfam" id="NF005559">
    <property type="entry name" value="PRK07231.1"/>
    <property type="match status" value="1"/>
</dbReference>
<reference evidence="3" key="1">
    <citation type="submission" date="2023-06" db="EMBL/GenBank/DDBJ databases">
        <title>Draft Genome Sequences of Representative Paenibacillus Polymyxa, Bacillus cereus, Fictibacillus sp., and Brevibacillus agri Strains Isolated from Amazonian Dark Earth.</title>
        <authorList>
            <person name="Pellegrinetti T.A."/>
            <person name="Cunha I.C.M."/>
            <person name="Chaves M.G."/>
            <person name="Freitas A.S."/>
            <person name="Silva A.V.R."/>
            <person name="Tsai S.M."/>
            <person name="Mendes L.W."/>
        </authorList>
    </citation>
    <scope>NUCLEOTIDE SEQUENCE</scope>
    <source>
        <strain evidence="3">CENA-BCM004</strain>
    </source>
</reference>
<comment type="similarity">
    <text evidence="1">Belongs to the short-chain dehydrogenases/reductases (SDR) family.</text>
</comment>
<dbReference type="PANTHER" id="PTHR42760:SF133">
    <property type="entry name" value="3-OXOACYL-[ACYL-CARRIER-PROTEIN] REDUCTASE"/>
    <property type="match status" value="1"/>
</dbReference>
<evidence type="ECO:0000313" key="3">
    <source>
        <dbReference type="EMBL" id="MDN4075242.1"/>
    </source>
</evidence>
<evidence type="ECO:0000313" key="4">
    <source>
        <dbReference type="Proteomes" id="UP001168694"/>
    </source>
</evidence>